<protein>
    <submittedName>
        <fullName evidence="5">Uncharacterized protein</fullName>
    </submittedName>
</protein>
<dbReference type="Pfam" id="PF26271">
    <property type="entry name" value="DUF8073_M"/>
    <property type="match status" value="1"/>
</dbReference>
<dbReference type="InterPro" id="IPR058810">
    <property type="entry name" value="DUF8073_C"/>
</dbReference>
<keyword evidence="6" id="KW-1185">Reference proteome</keyword>
<feature type="compositionally biased region" description="Low complexity" evidence="1">
    <location>
        <begin position="101"/>
        <end position="111"/>
    </location>
</feature>
<feature type="compositionally biased region" description="Basic and acidic residues" evidence="1">
    <location>
        <begin position="129"/>
        <end position="155"/>
    </location>
</feature>
<feature type="compositionally biased region" description="Basic and acidic residues" evidence="1">
    <location>
        <begin position="277"/>
        <end position="286"/>
    </location>
</feature>
<comment type="caution">
    <text evidence="5">The sequence shown here is derived from an EMBL/GenBank/DDBJ whole genome shotgun (WGS) entry which is preliminary data.</text>
</comment>
<feature type="region of interest" description="Disordered" evidence="1">
    <location>
        <begin position="87"/>
        <end position="197"/>
    </location>
</feature>
<evidence type="ECO:0000313" key="5">
    <source>
        <dbReference type="EMBL" id="RQG97285.1"/>
    </source>
</evidence>
<organism evidence="5 6">
    <name type="scientific">Natrarchaeobius chitinivorans</name>
    <dbReference type="NCBI Taxonomy" id="1679083"/>
    <lineage>
        <taxon>Archaea</taxon>
        <taxon>Methanobacteriati</taxon>
        <taxon>Methanobacteriota</taxon>
        <taxon>Stenosarchaea group</taxon>
        <taxon>Halobacteria</taxon>
        <taxon>Halobacteriales</taxon>
        <taxon>Natrialbaceae</taxon>
        <taxon>Natrarchaeobius</taxon>
    </lineage>
</organism>
<dbReference type="Pfam" id="PF26272">
    <property type="entry name" value="DUF8073_N"/>
    <property type="match status" value="1"/>
</dbReference>
<dbReference type="Pfam" id="PF26270">
    <property type="entry name" value="DUF8073_C"/>
    <property type="match status" value="1"/>
</dbReference>
<dbReference type="Proteomes" id="UP000282323">
    <property type="component" value="Unassembled WGS sequence"/>
</dbReference>
<reference evidence="5 6" key="1">
    <citation type="submission" date="2018-10" db="EMBL/GenBank/DDBJ databases">
        <title>Natrarchaeobius chitinivorans gen. nov., sp. nov., and Natrarchaeobius haloalkaliphilus sp. nov., alkaliphilic, chitin-utilizing haloarchaea from hypersaline alkaline lakes.</title>
        <authorList>
            <person name="Sorokin D.Y."/>
            <person name="Elcheninov A.G."/>
            <person name="Kostrikina N.A."/>
            <person name="Bale N.J."/>
            <person name="Sinninghe Damste J.S."/>
            <person name="Khijniak T.V."/>
            <person name="Kublanov I.V."/>
            <person name="Toshchakov S.V."/>
        </authorList>
    </citation>
    <scope>NUCLEOTIDE SEQUENCE [LARGE SCALE GENOMIC DNA]</scope>
    <source>
        <strain evidence="5 6">AArcht4T</strain>
    </source>
</reference>
<feature type="region of interest" description="Disordered" evidence="1">
    <location>
        <begin position="239"/>
        <end position="293"/>
    </location>
</feature>
<evidence type="ECO:0000256" key="1">
    <source>
        <dbReference type="SAM" id="MobiDB-lite"/>
    </source>
</evidence>
<name>A0A3N6PH68_NATCH</name>
<sequence length="372" mass="40150">MGVGANIREFGHFIEECETGMVTVRNVEFTDCIDPETGANADVDLAVSAFSAGQHQEQFEPADVQFDSDGRLRLTLESTTPVVPTADYDVEVRPTEPTIDASGSVSVSVRASVRDEPESANPGGLEDGSTDREGVEPTGEKGVESPSEEGAKTTDEEGVEGAYGEAVEEETRTTKSDSSDCVPTSARRGSDVPPFEDPELLAEVYDSCDTFVEMSEAIEMDVTAETVRRYMIDYGIHEPTSYDTGGSENDEPSADHDTDVETDESESESDRFAGSADRTESNRSADESAPVVLTDGIGLPDDVTVEALVDTVSNSGTIYEVRHDLGLERDETFELLSQLDLVEYVVGRVATEHEREISSEEIVAKLRETSVG</sequence>
<evidence type="ECO:0000259" key="4">
    <source>
        <dbReference type="Pfam" id="PF26272"/>
    </source>
</evidence>
<feature type="compositionally biased region" description="Basic and acidic residues" evidence="1">
    <location>
        <begin position="169"/>
        <end position="178"/>
    </location>
</feature>
<dbReference type="InterPro" id="IPR058809">
    <property type="entry name" value="DUF8073_M"/>
</dbReference>
<dbReference type="AlphaFoldDB" id="A0A3N6PH68"/>
<evidence type="ECO:0000259" key="2">
    <source>
        <dbReference type="Pfam" id="PF26270"/>
    </source>
</evidence>
<feature type="domain" description="DUF8073" evidence="3">
    <location>
        <begin position="195"/>
        <end position="235"/>
    </location>
</feature>
<evidence type="ECO:0000259" key="3">
    <source>
        <dbReference type="Pfam" id="PF26271"/>
    </source>
</evidence>
<evidence type="ECO:0000313" key="6">
    <source>
        <dbReference type="Proteomes" id="UP000282323"/>
    </source>
</evidence>
<proteinExistence type="predicted"/>
<feature type="domain" description="DUF8073" evidence="2">
    <location>
        <begin position="306"/>
        <end position="369"/>
    </location>
</feature>
<dbReference type="EMBL" id="REGA01000002">
    <property type="protein sequence ID" value="RQG97285.1"/>
    <property type="molecule type" value="Genomic_DNA"/>
</dbReference>
<feature type="domain" description="DUF8073" evidence="4">
    <location>
        <begin position="5"/>
        <end position="113"/>
    </location>
</feature>
<accession>A0A3N6PH68</accession>
<gene>
    <name evidence="5" type="ORF">EA473_04260</name>
</gene>
<dbReference type="InterPro" id="IPR058811">
    <property type="entry name" value="DUF8073_N"/>
</dbReference>